<dbReference type="EnsemblPlants" id="MELO3C027316.2.1">
    <property type="protein sequence ID" value="MELO3C027316.2.1"/>
    <property type="gene ID" value="MELO3C027316.2"/>
</dbReference>
<dbReference type="Gramene" id="MELO3C027316.2.1">
    <property type="protein sequence ID" value="MELO3C027316.2.1"/>
    <property type="gene ID" value="MELO3C027316.2"/>
</dbReference>
<evidence type="ECO:0000313" key="2">
    <source>
        <dbReference type="EnsemblPlants" id="MELO3C027316.2.1"/>
    </source>
</evidence>
<proteinExistence type="predicted"/>
<accession>A0A9I9E1E7</accession>
<feature type="chain" id="PRO_5039926448" evidence="1">
    <location>
        <begin position="16"/>
        <end position="53"/>
    </location>
</feature>
<sequence>MLCITFILCITVIFSLQHNSTTYTQYTHEVSKLLALPRHNFITSIPITDFNFT</sequence>
<dbReference type="AlphaFoldDB" id="A0A9I9E1E7"/>
<evidence type="ECO:0000256" key="1">
    <source>
        <dbReference type="SAM" id="SignalP"/>
    </source>
</evidence>
<protein>
    <submittedName>
        <fullName evidence="2">Uncharacterized protein</fullName>
    </submittedName>
</protein>
<keyword evidence="1" id="KW-0732">Signal</keyword>
<reference evidence="2" key="1">
    <citation type="submission" date="2023-03" db="UniProtKB">
        <authorList>
            <consortium name="EnsemblPlants"/>
        </authorList>
    </citation>
    <scope>IDENTIFICATION</scope>
</reference>
<name>A0A9I9E1E7_CUCME</name>
<feature type="signal peptide" evidence="1">
    <location>
        <begin position="1"/>
        <end position="15"/>
    </location>
</feature>
<organism evidence="2">
    <name type="scientific">Cucumis melo</name>
    <name type="common">Muskmelon</name>
    <dbReference type="NCBI Taxonomy" id="3656"/>
    <lineage>
        <taxon>Eukaryota</taxon>
        <taxon>Viridiplantae</taxon>
        <taxon>Streptophyta</taxon>
        <taxon>Embryophyta</taxon>
        <taxon>Tracheophyta</taxon>
        <taxon>Spermatophyta</taxon>
        <taxon>Magnoliopsida</taxon>
        <taxon>eudicotyledons</taxon>
        <taxon>Gunneridae</taxon>
        <taxon>Pentapetalae</taxon>
        <taxon>rosids</taxon>
        <taxon>fabids</taxon>
        <taxon>Cucurbitales</taxon>
        <taxon>Cucurbitaceae</taxon>
        <taxon>Benincaseae</taxon>
        <taxon>Cucumis</taxon>
    </lineage>
</organism>